<dbReference type="Gene3D" id="1.10.540.10">
    <property type="entry name" value="Acyl-CoA dehydrogenase/oxidase, N-terminal domain"/>
    <property type="match status" value="1"/>
</dbReference>
<dbReference type="SUPFAM" id="SSF47203">
    <property type="entry name" value="Acyl-CoA dehydrogenase C-terminal domain-like"/>
    <property type="match status" value="1"/>
</dbReference>
<keyword evidence="10" id="KW-1185">Reference proteome</keyword>
<keyword evidence="3" id="KW-0285">Flavoprotein</keyword>
<dbReference type="InterPro" id="IPR037069">
    <property type="entry name" value="AcylCoA_DH/ox_N_sf"/>
</dbReference>
<accession>A0A8I0FVQ7</accession>
<dbReference type="PANTHER" id="PTHR43884">
    <property type="entry name" value="ACYL-COA DEHYDROGENASE"/>
    <property type="match status" value="1"/>
</dbReference>
<keyword evidence="5 9" id="KW-0560">Oxidoreductase</keyword>
<evidence type="ECO:0000313" key="11">
    <source>
        <dbReference type="Proteomes" id="UP000659061"/>
    </source>
</evidence>
<evidence type="ECO:0000259" key="7">
    <source>
        <dbReference type="Pfam" id="PF02771"/>
    </source>
</evidence>
<feature type="domain" description="Acyl-CoA dehydrogenase/oxidase C-terminal" evidence="6">
    <location>
        <begin position="201"/>
        <end position="311"/>
    </location>
</feature>
<reference evidence="9 10" key="1">
    <citation type="submission" date="2020-07" db="EMBL/GenBank/DDBJ databases">
        <title>Sequencing the genomes of 1000 actinobacteria strains.</title>
        <authorList>
            <person name="Klenk H.-P."/>
        </authorList>
    </citation>
    <scope>NUCLEOTIDE SEQUENCE [LARGE SCALE GENOMIC DNA]</scope>
    <source>
        <strain evidence="9 10">DSM 19087</strain>
    </source>
</reference>
<comment type="caution">
    <text evidence="8">The sequence shown here is derived from an EMBL/GenBank/DDBJ whole genome shotgun (WGS) entry which is preliminary data.</text>
</comment>
<protein>
    <submittedName>
        <fullName evidence="9">Acyl-CoA dehydrogenase</fullName>
        <ecNumber evidence="9">1.3.8.7</ecNumber>
    </submittedName>
    <submittedName>
        <fullName evidence="8">Acyl-CoA/acyl-ACP dehydrogenase</fullName>
    </submittedName>
</protein>
<dbReference type="GO" id="GO:0070991">
    <property type="term" value="F:medium-chain fatty acyl-CoA dehydrogenase activity"/>
    <property type="evidence" value="ECO:0007669"/>
    <property type="project" value="UniProtKB-EC"/>
</dbReference>
<dbReference type="InterPro" id="IPR009100">
    <property type="entry name" value="AcylCoA_DH/oxidase_NM_dom_sf"/>
</dbReference>
<comment type="cofactor">
    <cofactor evidence="1">
        <name>FAD</name>
        <dbReference type="ChEBI" id="CHEBI:57692"/>
    </cofactor>
</comment>
<dbReference type="RefSeq" id="WP_179426983.1">
    <property type="nucleotide sequence ID" value="NZ_BAAAMP010000002.1"/>
</dbReference>
<gene>
    <name evidence="9" type="ORF">BJ975_002767</name>
    <name evidence="8" type="ORF">IDH50_06900</name>
</gene>
<evidence type="ECO:0000313" key="9">
    <source>
        <dbReference type="EMBL" id="NYI39392.1"/>
    </source>
</evidence>
<dbReference type="Pfam" id="PF00441">
    <property type="entry name" value="Acyl-CoA_dh_1"/>
    <property type="match status" value="1"/>
</dbReference>
<dbReference type="AlphaFoldDB" id="A0A8I0FVQ7"/>
<evidence type="ECO:0000256" key="3">
    <source>
        <dbReference type="ARBA" id="ARBA00022630"/>
    </source>
</evidence>
<dbReference type="Proteomes" id="UP000659061">
    <property type="component" value="Unassembled WGS sequence"/>
</dbReference>
<keyword evidence="4" id="KW-0274">FAD</keyword>
<evidence type="ECO:0000256" key="4">
    <source>
        <dbReference type="ARBA" id="ARBA00022827"/>
    </source>
</evidence>
<evidence type="ECO:0000256" key="1">
    <source>
        <dbReference type="ARBA" id="ARBA00001974"/>
    </source>
</evidence>
<dbReference type="EC" id="1.3.8.7" evidence="9"/>
<comment type="similarity">
    <text evidence="2">Belongs to the acyl-CoA dehydrogenase family.</text>
</comment>
<evidence type="ECO:0000256" key="5">
    <source>
        <dbReference type="ARBA" id="ARBA00023002"/>
    </source>
</evidence>
<organism evidence="8 11">
    <name type="scientific">Aeromicrobium tamlense</name>
    <dbReference type="NCBI Taxonomy" id="375541"/>
    <lineage>
        <taxon>Bacteria</taxon>
        <taxon>Bacillati</taxon>
        <taxon>Actinomycetota</taxon>
        <taxon>Actinomycetes</taxon>
        <taxon>Propionibacteriales</taxon>
        <taxon>Nocardioidaceae</taxon>
        <taxon>Aeromicrobium</taxon>
    </lineage>
</organism>
<evidence type="ECO:0000313" key="8">
    <source>
        <dbReference type="EMBL" id="MBD1269951.1"/>
    </source>
</evidence>
<feature type="domain" description="Acyl-CoA dehydrogenase/oxidase N-terminal" evidence="7">
    <location>
        <begin position="8"/>
        <end position="97"/>
    </location>
</feature>
<reference evidence="8" key="2">
    <citation type="submission" date="2020-09" db="EMBL/GenBank/DDBJ databases">
        <title>Novel species in genus Aeromicrobium.</title>
        <authorList>
            <person name="Zhang G."/>
        </authorList>
    </citation>
    <scope>NUCLEOTIDE SEQUENCE</scope>
    <source>
        <strain evidence="8">SSW1-57</strain>
    </source>
</reference>
<dbReference type="InterPro" id="IPR036250">
    <property type="entry name" value="AcylCo_DH-like_C"/>
</dbReference>
<proteinExistence type="inferred from homology"/>
<dbReference type="EMBL" id="JACWMT010000001">
    <property type="protein sequence ID" value="MBD1269951.1"/>
    <property type="molecule type" value="Genomic_DNA"/>
</dbReference>
<dbReference type="PANTHER" id="PTHR43884:SF20">
    <property type="entry name" value="ACYL-COA DEHYDROGENASE FADE28"/>
    <property type="match status" value="1"/>
</dbReference>
<dbReference type="EMBL" id="JACBZN010000001">
    <property type="protein sequence ID" value="NYI39392.1"/>
    <property type="molecule type" value="Genomic_DNA"/>
</dbReference>
<dbReference type="Proteomes" id="UP000587211">
    <property type="component" value="Unassembled WGS sequence"/>
</dbReference>
<dbReference type="Gene3D" id="1.20.140.10">
    <property type="entry name" value="Butyryl-CoA Dehydrogenase, subunit A, domain 3"/>
    <property type="match status" value="1"/>
</dbReference>
<evidence type="ECO:0000313" key="10">
    <source>
        <dbReference type="Proteomes" id="UP000587211"/>
    </source>
</evidence>
<dbReference type="InterPro" id="IPR009075">
    <property type="entry name" value="AcylCo_DH/oxidase_C"/>
</dbReference>
<evidence type="ECO:0000259" key="6">
    <source>
        <dbReference type="Pfam" id="PF00441"/>
    </source>
</evidence>
<dbReference type="GO" id="GO:0050660">
    <property type="term" value="F:flavin adenine dinucleotide binding"/>
    <property type="evidence" value="ECO:0007669"/>
    <property type="project" value="InterPro"/>
</dbReference>
<sequence length="350" mass="36894">MTHEVDPDLRDMLEDFFATEVTPVVVEEAERAGTYAADVWKKAESLDLPWIGIDEECGGAGGSLADLVTLVAEAARRATPAPFVEHHLAAWLVAQAGLDRIEGPLTVSGLTETVEVSGDRLTATLPEVAFAGDASAVVVLAKSEGADVVAVLRPAGATLEPHADIDGTPVPTVVASDAPVVVAPLSVTAEDVRRRALLLRSAVLAGLTRAMFELTQSYTAERHQFGKPVGSFQSVQLHVVTLAQAAEMSQVCVDRAAGALSIGGGEFEVLATAAVTAQNAVQGARSAHQAHGAIGMTREYALQFLTRRVQTWRQRWQSQSDVEDAVAGWALEAPSLSGLIARHREEGVVA</sequence>
<name>A0A8I0FVQ7_9ACTN</name>
<dbReference type="Pfam" id="PF02771">
    <property type="entry name" value="Acyl-CoA_dh_N"/>
    <property type="match status" value="1"/>
</dbReference>
<dbReference type="SUPFAM" id="SSF56645">
    <property type="entry name" value="Acyl-CoA dehydrogenase NM domain-like"/>
    <property type="match status" value="1"/>
</dbReference>
<dbReference type="InterPro" id="IPR013786">
    <property type="entry name" value="AcylCoA_DH/ox_N"/>
</dbReference>
<evidence type="ECO:0000256" key="2">
    <source>
        <dbReference type="ARBA" id="ARBA00009347"/>
    </source>
</evidence>